<reference evidence="4 5" key="1">
    <citation type="submission" date="2016-11" db="EMBL/GenBank/DDBJ databases">
        <authorList>
            <person name="Jaros S."/>
            <person name="Januszkiewicz K."/>
            <person name="Wedrychowicz H."/>
        </authorList>
    </citation>
    <scope>NUCLEOTIDE SEQUENCE [LARGE SCALE GENOMIC DNA]</scope>
    <source>
        <strain evidence="4 5">DSM 24787</strain>
    </source>
</reference>
<dbReference type="Pfam" id="PF16371">
    <property type="entry name" value="MetallophosN"/>
    <property type="match status" value="1"/>
</dbReference>
<feature type="domain" description="Calcineurin-like phosphoesterase" evidence="1">
    <location>
        <begin position="167"/>
        <end position="323"/>
    </location>
</feature>
<dbReference type="AlphaFoldDB" id="A0A1N6K6Z2"/>
<dbReference type="STRING" id="536979.SAMN04488055_5217"/>
<keyword evidence="5" id="KW-1185">Reference proteome</keyword>
<dbReference type="Proteomes" id="UP000185003">
    <property type="component" value="Unassembled WGS sequence"/>
</dbReference>
<dbReference type="InterPro" id="IPR029052">
    <property type="entry name" value="Metallo-depent_PP-like"/>
</dbReference>
<evidence type="ECO:0000259" key="3">
    <source>
        <dbReference type="Pfam" id="PF16371"/>
    </source>
</evidence>
<evidence type="ECO:0000259" key="2">
    <source>
        <dbReference type="Pfam" id="PF16370"/>
    </source>
</evidence>
<proteinExistence type="predicted"/>
<evidence type="ECO:0000313" key="5">
    <source>
        <dbReference type="Proteomes" id="UP000185003"/>
    </source>
</evidence>
<protein>
    <submittedName>
        <fullName evidence="4">Calcineurin-like phosphoesterase</fullName>
    </submittedName>
</protein>
<dbReference type="RefSeq" id="WP_074242469.1">
    <property type="nucleotide sequence ID" value="NZ_FSRA01000002.1"/>
</dbReference>
<dbReference type="Gene3D" id="3.60.21.10">
    <property type="match status" value="1"/>
</dbReference>
<evidence type="ECO:0000259" key="1">
    <source>
        <dbReference type="Pfam" id="PF00149"/>
    </source>
</evidence>
<sequence>MKRRNFLKSFGVFSAAAALPAVEVLGREKSQVKKVQGKVTAAGKGIAHVVISDGYNVVKTGSDGSFGFEPHVNAEFVFLSVPSGYAIPHKKGVADFYVKIDRNAPQQNIRFPLDVIKGGDDKHAFIVWGDTQILTKEDAELLKTISAPDTKALVASLGQIPVHGIGAGDLVFDKFELYADYKEAVGTTGAPFFQVIGNHDIDYAARTDDRSQATYKENFGPTYYSFNRGKVHYVILDNVFFIGTGHRYIGYLTENQLSWLEKDLQHVPAGSTVVVSLHIPSDNGAKRRSGAKEEELGGVTSNRAALYAMLKPYNVHIMSGHTHFNENWEKDNIMEHNHGTVCGAWWTGPICSDGTPSGYGVYEVDGNDIKWYYKSVGFDKTHQISIHKKGRMAEHADAVVANVWNWDPKWKVEWLEDGVAKGDMEQIIGYDPEAVELYKGPAMPVKHTWVEPSLTEHLFTAKPSANAKVLTVKATDRFGNVYTKEVTLG</sequence>
<accession>A0A1N6K6Z2</accession>
<dbReference type="SUPFAM" id="SSF56300">
    <property type="entry name" value="Metallo-dependent phosphatases"/>
    <property type="match status" value="1"/>
</dbReference>
<dbReference type="InterPro" id="IPR032285">
    <property type="entry name" value="Metallophos_N"/>
</dbReference>
<dbReference type="EMBL" id="FSRA01000002">
    <property type="protein sequence ID" value="SIO52364.1"/>
    <property type="molecule type" value="Genomic_DNA"/>
</dbReference>
<dbReference type="PANTHER" id="PTHR43143">
    <property type="entry name" value="METALLOPHOSPHOESTERASE, CALCINEURIN SUPERFAMILY"/>
    <property type="match status" value="1"/>
</dbReference>
<organism evidence="4 5">
    <name type="scientific">Chitinophaga niabensis</name>
    <dbReference type="NCBI Taxonomy" id="536979"/>
    <lineage>
        <taxon>Bacteria</taxon>
        <taxon>Pseudomonadati</taxon>
        <taxon>Bacteroidota</taxon>
        <taxon>Chitinophagia</taxon>
        <taxon>Chitinophagales</taxon>
        <taxon>Chitinophagaceae</taxon>
        <taxon>Chitinophaga</taxon>
    </lineage>
</organism>
<dbReference type="InterPro" id="IPR051918">
    <property type="entry name" value="STPP_CPPED1"/>
</dbReference>
<dbReference type="InterPro" id="IPR032288">
    <property type="entry name" value="Metallophos_C"/>
</dbReference>
<gene>
    <name evidence="4" type="ORF">SAMN04488055_5217</name>
</gene>
<dbReference type="GO" id="GO:0016787">
    <property type="term" value="F:hydrolase activity"/>
    <property type="evidence" value="ECO:0007669"/>
    <property type="project" value="InterPro"/>
</dbReference>
<name>A0A1N6K6Z2_9BACT</name>
<evidence type="ECO:0000313" key="4">
    <source>
        <dbReference type="EMBL" id="SIO52364.1"/>
    </source>
</evidence>
<dbReference type="Pfam" id="PF00149">
    <property type="entry name" value="Metallophos"/>
    <property type="match status" value="1"/>
</dbReference>
<feature type="domain" description="Calcineurin-like phosphoesterase N-terminal" evidence="3">
    <location>
        <begin position="37"/>
        <end position="111"/>
    </location>
</feature>
<dbReference type="InterPro" id="IPR004843">
    <property type="entry name" value="Calcineurin-like_PHP"/>
</dbReference>
<dbReference type="OrthoDB" id="1776264at2"/>
<dbReference type="Pfam" id="PF16370">
    <property type="entry name" value="MetallophosC"/>
    <property type="match status" value="1"/>
</dbReference>
<feature type="domain" description="Calcineurin-like phosphoesterase C-terminal" evidence="2">
    <location>
        <begin position="335"/>
        <end position="482"/>
    </location>
</feature>
<dbReference type="PANTHER" id="PTHR43143:SF1">
    <property type="entry name" value="SERINE_THREONINE-PROTEIN PHOSPHATASE CPPED1"/>
    <property type="match status" value="1"/>
</dbReference>